<dbReference type="PROSITE" id="PS50057">
    <property type="entry name" value="FERM_3"/>
    <property type="match status" value="1"/>
</dbReference>
<dbReference type="Pfam" id="PF00373">
    <property type="entry name" value="FERM_M"/>
    <property type="match status" value="1"/>
</dbReference>
<proteinExistence type="predicted"/>
<dbReference type="InterPro" id="IPR014352">
    <property type="entry name" value="FERM/acyl-CoA-bd_prot_sf"/>
</dbReference>
<dbReference type="InterPro" id="IPR035963">
    <property type="entry name" value="FERM_2"/>
</dbReference>
<protein>
    <recommendedName>
        <fullName evidence="1">FERM domain-containing protein 8</fullName>
    </recommendedName>
</protein>
<evidence type="ECO:0000313" key="5">
    <source>
        <dbReference type="WBParaSite" id="ACRNAN_scaffold678.g9738.t1"/>
    </source>
</evidence>
<organism evidence="4 5">
    <name type="scientific">Acrobeloides nanus</name>
    <dbReference type="NCBI Taxonomy" id="290746"/>
    <lineage>
        <taxon>Eukaryota</taxon>
        <taxon>Metazoa</taxon>
        <taxon>Ecdysozoa</taxon>
        <taxon>Nematoda</taxon>
        <taxon>Chromadorea</taxon>
        <taxon>Rhabditida</taxon>
        <taxon>Tylenchina</taxon>
        <taxon>Cephalobomorpha</taxon>
        <taxon>Cephaloboidea</taxon>
        <taxon>Cephalobidae</taxon>
        <taxon>Acrobeloides</taxon>
    </lineage>
</organism>
<dbReference type="Gene3D" id="2.30.29.30">
    <property type="entry name" value="Pleckstrin-homology domain (PH domain)/Phosphotyrosine-binding domain (PTB)"/>
    <property type="match status" value="1"/>
</dbReference>
<evidence type="ECO:0000313" key="4">
    <source>
        <dbReference type="Proteomes" id="UP000887540"/>
    </source>
</evidence>
<evidence type="ECO:0000256" key="1">
    <source>
        <dbReference type="ARBA" id="ARBA00039547"/>
    </source>
</evidence>
<evidence type="ECO:0000256" key="2">
    <source>
        <dbReference type="SAM" id="MobiDB-lite"/>
    </source>
</evidence>
<dbReference type="PANTHER" id="PTHR13283:SF10">
    <property type="entry name" value="FERM DOMAIN-CONTAINING PROTEIN 8"/>
    <property type="match status" value="1"/>
</dbReference>
<feature type="compositionally biased region" description="Polar residues" evidence="2">
    <location>
        <begin position="118"/>
        <end position="127"/>
    </location>
</feature>
<dbReference type="InterPro" id="IPR019749">
    <property type="entry name" value="Band_41_domain"/>
</dbReference>
<evidence type="ECO:0000259" key="3">
    <source>
        <dbReference type="PROSITE" id="PS50057"/>
    </source>
</evidence>
<dbReference type="GO" id="GO:0005886">
    <property type="term" value="C:plasma membrane"/>
    <property type="evidence" value="ECO:0007669"/>
    <property type="project" value="TreeGrafter"/>
</dbReference>
<feature type="compositionally biased region" description="Basic and acidic residues" evidence="2">
    <location>
        <begin position="23"/>
        <end position="32"/>
    </location>
</feature>
<feature type="domain" description="FERM" evidence="3">
    <location>
        <begin position="157"/>
        <end position="548"/>
    </location>
</feature>
<feature type="compositionally biased region" description="Polar residues" evidence="2">
    <location>
        <begin position="573"/>
        <end position="596"/>
    </location>
</feature>
<dbReference type="SUPFAM" id="SSF47031">
    <property type="entry name" value="Second domain of FERM"/>
    <property type="match status" value="1"/>
</dbReference>
<accession>A0A914EB10</accession>
<dbReference type="CDD" id="cd14473">
    <property type="entry name" value="FERM_B-lobe"/>
    <property type="match status" value="1"/>
</dbReference>
<dbReference type="Gene3D" id="3.10.20.90">
    <property type="entry name" value="Phosphatidylinositol 3-kinase Catalytic Subunit, Chain A, domain 1"/>
    <property type="match status" value="1"/>
</dbReference>
<dbReference type="Proteomes" id="UP000887540">
    <property type="component" value="Unplaced"/>
</dbReference>
<feature type="region of interest" description="Disordered" evidence="2">
    <location>
        <begin position="54"/>
        <end position="87"/>
    </location>
</feature>
<feature type="compositionally biased region" description="Basic residues" evidence="2">
    <location>
        <begin position="74"/>
        <end position="85"/>
    </location>
</feature>
<feature type="compositionally biased region" description="Low complexity" evidence="2">
    <location>
        <begin position="606"/>
        <end position="618"/>
    </location>
</feature>
<dbReference type="InterPro" id="IPR000299">
    <property type="entry name" value="FERM_domain"/>
</dbReference>
<dbReference type="WBParaSite" id="ACRNAN_scaffold678.g9738.t1">
    <property type="protein sequence ID" value="ACRNAN_scaffold678.g9738.t1"/>
    <property type="gene ID" value="ACRNAN_scaffold678.g9738"/>
</dbReference>
<dbReference type="InterPro" id="IPR019748">
    <property type="entry name" value="FERM_central"/>
</dbReference>
<dbReference type="Gene3D" id="1.20.80.10">
    <property type="match status" value="1"/>
</dbReference>
<reference evidence="5" key="1">
    <citation type="submission" date="2022-11" db="UniProtKB">
        <authorList>
            <consortium name="WormBaseParasite"/>
        </authorList>
    </citation>
    <scope>IDENTIFICATION</scope>
</reference>
<dbReference type="SMART" id="SM00295">
    <property type="entry name" value="B41"/>
    <property type="match status" value="1"/>
</dbReference>
<feature type="region of interest" description="Disordered" evidence="2">
    <location>
        <begin position="1"/>
        <end position="32"/>
    </location>
</feature>
<feature type="compositionally biased region" description="Low complexity" evidence="2">
    <location>
        <begin position="104"/>
        <end position="117"/>
    </location>
</feature>
<dbReference type="AlphaFoldDB" id="A0A914EB10"/>
<feature type="compositionally biased region" description="Polar residues" evidence="2">
    <location>
        <begin position="1"/>
        <end position="18"/>
    </location>
</feature>
<feature type="region of interest" description="Disordered" evidence="2">
    <location>
        <begin position="552"/>
        <end position="622"/>
    </location>
</feature>
<keyword evidence="4" id="KW-1185">Reference proteome</keyword>
<name>A0A914EB10_9BILA</name>
<dbReference type="InterPro" id="IPR011993">
    <property type="entry name" value="PH-like_dom_sf"/>
</dbReference>
<dbReference type="PANTHER" id="PTHR13283">
    <property type="entry name" value="KREV INTERACTION TRAPPED 1-RELATED"/>
    <property type="match status" value="1"/>
</dbReference>
<sequence length="675" mass="76586">RNKNLSSNDLNEQNSQQKWLRKPKIDRTRRRTAEDYNEAAKFLAVTGSEKDVPLSKYSDSNLLKGEHNNSKRSNMSHKIHTRKLSQSRGVKLPAIHITDIKKNSISSTPHTAPASTSDQRSPTLTSSPIGHTLIYSKVEPGLSESFIHHVPDSIEDIDIRIFFSNGKAVQFTVEGGREAQASDLLQLMADYLDINYDVASETFALWLISPLLEVQLKPHHVAYEAHSKWRSILRKFTSAREEEILEDEPLLVMKRNVQLNIESEINFQEEYERLTEVLYWDAKDEYMTGRYLVDIQTAVSLAALQMAIEFGPYEMNSMPEENNEDVIEIIRTKITELVPDVHVNTVRSFHLFGIPVMECKKGWEHELVEEYKTASMVYPNNYQRRIAYLDILRATPFYGSAFFHGTTDRRGALSLLNLGRKLFSLSSRMDVLIGINYEFITVADSHKHECLLVQRIADCSWMKIIPEQIDEALQIPSFLLHFPDSTANLKESPKVTYSSENVVIHHGTPTNEELVTTPVSRLLQIFSKQSVMMEALLNALYEISISEMASDEENDEAAQFSGEESLPAHETSMPESTVTLPTLPSSNQSIQGSTMNYYDRKPKNGSTTSSNSSLNNNNFGAKSYNHPTHSTVMQSYFTNKLSRLCLATLDPNGNCVEAHGTLRKMFSYSLDSKYM</sequence>
<feature type="region of interest" description="Disordered" evidence="2">
    <location>
        <begin position="101"/>
        <end position="127"/>
    </location>
</feature>
<dbReference type="GO" id="GO:0090090">
    <property type="term" value="P:negative regulation of canonical Wnt signaling pathway"/>
    <property type="evidence" value="ECO:0007669"/>
    <property type="project" value="TreeGrafter"/>
</dbReference>
<dbReference type="InterPro" id="IPR051594">
    <property type="entry name" value="KRIT1/FRMD8"/>
</dbReference>